<dbReference type="EMBL" id="DVJJ01000059">
    <property type="protein sequence ID" value="HIS64475.1"/>
    <property type="molecule type" value="Genomic_DNA"/>
</dbReference>
<protein>
    <submittedName>
        <fullName evidence="1">FeoB-associated Cys-rich membrane protein</fullName>
    </submittedName>
</protein>
<dbReference type="AlphaFoldDB" id="A0A9D1F8S1"/>
<reference evidence="1" key="1">
    <citation type="submission" date="2020-10" db="EMBL/GenBank/DDBJ databases">
        <authorList>
            <person name="Gilroy R."/>
        </authorList>
    </citation>
    <scope>NUCLEOTIDE SEQUENCE</scope>
    <source>
        <strain evidence="1">ChiBcec16-1751</strain>
    </source>
</reference>
<comment type="caution">
    <text evidence="1">The sequence shown here is derived from an EMBL/GenBank/DDBJ whole genome shotgun (WGS) entry which is preliminary data.</text>
</comment>
<organism evidence="1 2">
    <name type="scientific">Candidatus Avoscillospira avistercoris</name>
    <dbReference type="NCBI Taxonomy" id="2840707"/>
    <lineage>
        <taxon>Bacteria</taxon>
        <taxon>Bacillati</taxon>
        <taxon>Bacillota</taxon>
        <taxon>Clostridia</taxon>
        <taxon>Eubacteriales</taxon>
        <taxon>Oscillospiraceae</taxon>
        <taxon>Oscillospiraceae incertae sedis</taxon>
        <taxon>Candidatus Avoscillospira</taxon>
    </lineage>
</organism>
<name>A0A9D1F8S1_9FIRM</name>
<proteinExistence type="predicted"/>
<reference evidence="1" key="2">
    <citation type="journal article" date="2021" name="PeerJ">
        <title>Extensive microbial diversity within the chicken gut microbiome revealed by metagenomics and culture.</title>
        <authorList>
            <person name="Gilroy R."/>
            <person name="Ravi A."/>
            <person name="Getino M."/>
            <person name="Pursley I."/>
            <person name="Horton D.L."/>
            <person name="Alikhan N.F."/>
            <person name="Baker D."/>
            <person name="Gharbi K."/>
            <person name="Hall N."/>
            <person name="Watson M."/>
            <person name="Adriaenssens E.M."/>
            <person name="Foster-Nyarko E."/>
            <person name="Jarju S."/>
            <person name="Secka A."/>
            <person name="Antonio M."/>
            <person name="Oren A."/>
            <person name="Chaudhuri R.R."/>
            <person name="La Ragione R."/>
            <person name="Hildebrand F."/>
            <person name="Pallen M.J."/>
        </authorList>
    </citation>
    <scope>NUCLEOTIDE SEQUENCE</scope>
    <source>
        <strain evidence="1">ChiBcec16-1751</strain>
    </source>
</reference>
<gene>
    <name evidence="1" type="ORF">IAA83_03765</name>
</gene>
<accession>A0A9D1F8S1</accession>
<dbReference type="Proteomes" id="UP000886741">
    <property type="component" value="Unassembled WGS sequence"/>
</dbReference>
<evidence type="ECO:0000313" key="2">
    <source>
        <dbReference type="Proteomes" id="UP000886741"/>
    </source>
</evidence>
<sequence length="47" mass="5391">MTWLDWLLVALVVGWLLFVLIRRPGRGCCGSCKGCSHTCHCEKKEKR</sequence>
<dbReference type="Pfam" id="PF12669">
    <property type="entry name" value="FeoB_associated"/>
    <property type="match status" value="1"/>
</dbReference>
<evidence type="ECO:0000313" key="1">
    <source>
        <dbReference type="EMBL" id="HIS64475.1"/>
    </source>
</evidence>